<dbReference type="RefSeq" id="WP_167933193.1">
    <property type="nucleotide sequence ID" value="NZ_JAAVJB010000062.1"/>
</dbReference>
<dbReference type="EMBL" id="JAAVJB010000062">
    <property type="protein sequence ID" value="NJP66670.1"/>
    <property type="molecule type" value="Genomic_DNA"/>
</dbReference>
<reference evidence="1 2" key="1">
    <citation type="submission" date="2020-03" db="EMBL/GenBank/DDBJ databases">
        <title>Draft genome of Streptomyces sp. ventii, isolated from the Axial Seamount in the Pacific Ocean, and resequencing of the two type strains Streptomyces lonarensis strain NCL 716 and Streptomyces bohaiensis strain 11A07.</title>
        <authorList>
            <person name="Loughran R.M."/>
            <person name="Pfannmuller K.M."/>
            <person name="Wasson B.J."/>
            <person name="Deadmond M.C."/>
            <person name="Paddock B.E."/>
            <person name="Koyack M.J."/>
            <person name="Gallegos D.A."/>
            <person name="Mitchell E.A."/>
            <person name="Ushijima B."/>
            <person name="Saw J.H."/>
            <person name="Mcphail K.L."/>
            <person name="Videau P."/>
        </authorList>
    </citation>
    <scope>NUCLEOTIDE SEQUENCE [LARGE SCALE GENOMIC DNA]</scope>
    <source>
        <strain evidence="2">5675061</strain>
    </source>
</reference>
<evidence type="ECO:0000313" key="1">
    <source>
        <dbReference type="EMBL" id="NJP66670.1"/>
    </source>
</evidence>
<sequence length="136" mass="13740">MDARFLRAVGAATAVYGLAVAARPEYLARPSGLTDGFGEVAQETATSLRPVGLRDAAIGTAMLLAPTGPALATATAARIASDFGDALLLGATLPPWRRAPAVAVSVGWGALSVIGLLRAPGGKTSGTPAPRRRRGH</sequence>
<comment type="caution">
    <text evidence="1">The sequence shown here is derived from an EMBL/GenBank/DDBJ whole genome shotgun (WGS) entry which is preliminary data.</text>
</comment>
<accession>A0ABX1AK92</accession>
<keyword evidence="2" id="KW-1185">Reference proteome</keyword>
<protein>
    <recommendedName>
        <fullName evidence="3">DUF4267 domain-containing protein</fullName>
    </recommendedName>
</protein>
<evidence type="ECO:0008006" key="3">
    <source>
        <dbReference type="Google" id="ProtNLM"/>
    </source>
</evidence>
<name>A0ABX1AK92_9ACTN</name>
<dbReference type="Proteomes" id="UP000746503">
    <property type="component" value="Unassembled WGS sequence"/>
</dbReference>
<proteinExistence type="predicted"/>
<evidence type="ECO:0000313" key="2">
    <source>
        <dbReference type="Proteomes" id="UP000746503"/>
    </source>
</evidence>
<organism evidence="1 2">
    <name type="scientific">Streptomyces spiramenti</name>
    <dbReference type="NCBI Taxonomy" id="2720606"/>
    <lineage>
        <taxon>Bacteria</taxon>
        <taxon>Bacillati</taxon>
        <taxon>Actinomycetota</taxon>
        <taxon>Actinomycetes</taxon>
        <taxon>Kitasatosporales</taxon>
        <taxon>Streptomycetaceae</taxon>
        <taxon>Streptomyces</taxon>
    </lineage>
</organism>
<gene>
    <name evidence="1" type="ORF">HCJ92_10310</name>
</gene>